<dbReference type="AlphaFoldDB" id="A0A369W084"/>
<dbReference type="Gene3D" id="3.10.620.30">
    <property type="match status" value="1"/>
</dbReference>
<organism evidence="2 3">
    <name type="scientific">Sphingomonas aracearum</name>
    <dbReference type="NCBI Taxonomy" id="2283317"/>
    <lineage>
        <taxon>Bacteria</taxon>
        <taxon>Pseudomonadati</taxon>
        <taxon>Pseudomonadota</taxon>
        <taxon>Alphaproteobacteria</taxon>
        <taxon>Sphingomonadales</taxon>
        <taxon>Sphingomonadaceae</taxon>
        <taxon>Sphingomonas</taxon>
    </lineage>
</organism>
<dbReference type="PANTHER" id="PTHR33490:SF6">
    <property type="entry name" value="SLL1049 PROTEIN"/>
    <property type="match status" value="1"/>
</dbReference>
<reference evidence="2 3" key="1">
    <citation type="submission" date="2018-07" db="EMBL/GenBank/DDBJ databases">
        <title>a novel species of Sphingomonas isolated from the rhizosphere soil of Araceae plant.</title>
        <authorList>
            <person name="Zhiyong W."/>
            <person name="Qinglan Z."/>
            <person name="Zhiwei F."/>
            <person name="Ding X."/>
            <person name="Gejiao W."/>
            <person name="Shixue Z."/>
        </authorList>
    </citation>
    <scope>NUCLEOTIDE SEQUENCE [LARGE SCALE GENOMIC DNA]</scope>
    <source>
        <strain evidence="2 3">WZY 27</strain>
    </source>
</reference>
<keyword evidence="3" id="KW-1185">Reference proteome</keyword>
<dbReference type="EMBL" id="QQNB01000002">
    <property type="protein sequence ID" value="RDE05491.1"/>
    <property type="molecule type" value="Genomic_DNA"/>
</dbReference>
<sequence>MRLAIDHRTTYRFSEPQRRLTQLLRLHPGDTSNQTVAGWHVHVDCDARMRHGRDGFGNHTTMLYVDGPVREIEIAVSGEVMTSDAGGVVRGGAEPLPPALFLRFTPLTTPDDAIRAFAEGVRGGTAIEQLHRLNVALFERATVKEMRLVPRRTAAQAFAADAVTPRGMAHIFVAAARVLGVPARYVSGYRSDGAHHSMPHGWAEAWVDDLGWIGFDATAGLSCDDHYVRVAAALDHAGAAPVAGSRLGEGTERMDVDVVARES</sequence>
<dbReference type="InterPro" id="IPR002931">
    <property type="entry name" value="Transglutaminase-like"/>
</dbReference>
<dbReference type="Pfam" id="PF01841">
    <property type="entry name" value="Transglut_core"/>
    <property type="match status" value="1"/>
</dbReference>
<dbReference type="InterPro" id="IPR013589">
    <property type="entry name" value="Bac_transglu_N"/>
</dbReference>
<accession>A0A369W084</accession>
<dbReference type="PANTHER" id="PTHR33490">
    <property type="entry name" value="BLR5614 PROTEIN-RELATED"/>
    <property type="match status" value="1"/>
</dbReference>
<gene>
    <name evidence="2" type="ORF">DVW87_09625</name>
</gene>
<dbReference type="OrthoDB" id="9804023at2"/>
<dbReference type="Proteomes" id="UP000253918">
    <property type="component" value="Unassembled WGS sequence"/>
</dbReference>
<feature type="domain" description="Transglutaminase-like" evidence="1">
    <location>
        <begin position="157"/>
        <end position="219"/>
    </location>
</feature>
<protein>
    <submittedName>
        <fullName evidence="2">Transglutaminase family protein</fullName>
    </submittedName>
</protein>
<evidence type="ECO:0000259" key="1">
    <source>
        <dbReference type="SMART" id="SM00460"/>
    </source>
</evidence>
<dbReference type="InterPro" id="IPR038765">
    <property type="entry name" value="Papain-like_cys_pep_sf"/>
</dbReference>
<dbReference type="RefSeq" id="WP_114687561.1">
    <property type="nucleotide sequence ID" value="NZ_QQNB01000002.1"/>
</dbReference>
<comment type="caution">
    <text evidence="2">The sequence shown here is derived from an EMBL/GenBank/DDBJ whole genome shotgun (WGS) entry which is preliminary data.</text>
</comment>
<name>A0A369W084_9SPHN</name>
<dbReference type="SMART" id="SM00460">
    <property type="entry name" value="TGc"/>
    <property type="match status" value="1"/>
</dbReference>
<evidence type="ECO:0000313" key="2">
    <source>
        <dbReference type="EMBL" id="RDE05491.1"/>
    </source>
</evidence>
<dbReference type="SUPFAM" id="SSF54001">
    <property type="entry name" value="Cysteine proteinases"/>
    <property type="match status" value="1"/>
</dbReference>
<dbReference type="Pfam" id="PF08379">
    <property type="entry name" value="Bact_transglu_N"/>
    <property type="match status" value="1"/>
</dbReference>
<evidence type="ECO:0000313" key="3">
    <source>
        <dbReference type="Proteomes" id="UP000253918"/>
    </source>
</evidence>
<proteinExistence type="predicted"/>